<sequence length="380" mass="43409">MGCNKSIVRLGPEEPCRKNVRKNVLGLHLQNMWRRCGANKVGPSKLETLEQPGSFLYTENKPEFEAPSHGAVKTAWGEMNQAQAQILLELQSLGTVSLTTTDSGAISFSSVGDCNGTTGALPKRCRPPARLTRLDRVPSSPDFQTADKLEKKMKDAEERRKKRKEALKDIRAHFRQGEQHHEVAAEAERVLKHTTSVNVAAKQAAFQERVDRLREARLERARAKSRAGEYAQELAKETDELVRFRAAEKLAKKQERFGNRMQEQEALTMDRIRATSHVVERATEVVIEENGKEFQEKTAETTLTKTRDTAEASTERNERFRTQRILLDEHHRGYIRRALARRLAEEKEGARYDPDYDVETAQDSDDDEEDLFEPELKWLI</sequence>
<dbReference type="OMA" id="LQNMWRR"/>
<name>A0A8B7ZRS7_ACAPL</name>
<feature type="compositionally biased region" description="Acidic residues" evidence="1">
    <location>
        <begin position="355"/>
        <end position="371"/>
    </location>
</feature>
<evidence type="ECO:0000256" key="1">
    <source>
        <dbReference type="SAM" id="MobiDB-lite"/>
    </source>
</evidence>
<evidence type="ECO:0000313" key="3">
    <source>
        <dbReference type="RefSeq" id="XP_022106146.1"/>
    </source>
</evidence>
<accession>A0A8B7ZRS7</accession>
<protein>
    <submittedName>
        <fullName evidence="3">Uncharacterized protein LOC110987596</fullName>
    </submittedName>
</protein>
<dbReference type="AlphaFoldDB" id="A0A8B7ZRS7"/>
<dbReference type="OrthoDB" id="10495588at2759"/>
<reference evidence="3" key="1">
    <citation type="submission" date="2025-08" db="UniProtKB">
        <authorList>
            <consortium name="RefSeq"/>
        </authorList>
    </citation>
    <scope>IDENTIFICATION</scope>
</reference>
<feature type="region of interest" description="Disordered" evidence="1">
    <location>
        <begin position="122"/>
        <end position="159"/>
    </location>
</feature>
<proteinExistence type="predicted"/>
<feature type="compositionally biased region" description="Basic and acidic residues" evidence="1">
    <location>
        <begin position="145"/>
        <end position="159"/>
    </location>
</feature>
<feature type="region of interest" description="Disordered" evidence="1">
    <location>
        <begin position="346"/>
        <end position="371"/>
    </location>
</feature>
<dbReference type="KEGG" id="aplc:110987596"/>
<dbReference type="RefSeq" id="XP_022106146.1">
    <property type="nucleotide sequence ID" value="XM_022250454.1"/>
</dbReference>
<dbReference type="GeneID" id="110987596"/>
<keyword evidence="2" id="KW-1185">Reference proteome</keyword>
<organism evidence="2 3">
    <name type="scientific">Acanthaster planci</name>
    <name type="common">Crown-of-thorns starfish</name>
    <dbReference type="NCBI Taxonomy" id="133434"/>
    <lineage>
        <taxon>Eukaryota</taxon>
        <taxon>Metazoa</taxon>
        <taxon>Echinodermata</taxon>
        <taxon>Eleutherozoa</taxon>
        <taxon>Asterozoa</taxon>
        <taxon>Asteroidea</taxon>
        <taxon>Valvatacea</taxon>
        <taxon>Valvatida</taxon>
        <taxon>Acanthasteridae</taxon>
        <taxon>Acanthaster</taxon>
    </lineage>
</organism>
<evidence type="ECO:0000313" key="2">
    <source>
        <dbReference type="Proteomes" id="UP000694845"/>
    </source>
</evidence>
<feature type="region of interest" description="Disordered" evidence="1">
    <location>
        <begin position="296"/>
        <end position="317"/>
    </location>
</feature>
<gene>
    <name evidence="3" type="primary">LOC110987596</name>
</gene>
<dbReference type="Proteomes" id="UP000694845">
    <property type="component" value="Unplaced"/>
</dbReference>